<evidence type="ECO:0000313" key="2">
    <source>
        <dbReference type="Proteomes" id="UP000580250"/>
    </source>
</evidence>
<sequence>MVHIIFDTSKVGYDDFVQNIQKGGGFENLSESNYTYFKGAPPFQRGYGIQSGAGIGDVFRGVWRFFLPIMKRVGTTVSQEALNTGQRVLDRVNQGETLKSAFTSEGKRGIDAVLDKGGLPKQFGTGRGRKSIKGGRKSLINQHKTIISKIITKPNVSKKRIRSDAFGLY</sequence>
<proteinExistence type="predicted"/>
<protein>
    <submittedName>
        <fullName evidence="1">Uncharacterized protein</fullName>
    </submittedName>
</protein>
<gene>
    <name evidence="1" type="ORF">MENT_LOCUS48873</name>
</gene>
<comment type="caution">
    <text evidence="1">The sequence shown here is derived from an EMBL/GenBank/DDBJ whole genome shotgun (WGS) entry which is preliminary data.</text>
</comment>
<organism evidence="1 2">
    <name type="scientific">Meloidogyne enterolobii</name>
    <name type="common">Root-knot nematode worm</name>
    <name type="synonym">Meloidogyne mayaguensis</name>
    <dbReference type="NCBI Taxonomy" id="390850"/>
    <lineage>
        <taxon>Eukaryota</taxon>
        <taxon>Metazoa</taxon>
        <taxon>Ecdysozoa</taxon>
        <taxon>Nematoda</taxon>
        <taxon>Chromadorea</taxon>
        <taxon>Rhabditida</taxon>
        <taxon>Tylenchina</taxon>
        <taxon>Tylenchomorpha</taxon>
        <taxon>Tylenchoidea</taxon>
        <taxon>Meloidogynidae</taxon>
        <taxon>Meloidogyninae</taxon>
        <taxon>Meloidogyne</taxon>
    </lineage>
</organism>
<name>A0A6V7X8T7_MELEN</name>
<dbReference type="AlphaFoldDB" id="A0A6V7X8T7"/>
<evidence type="ECO:0000313" key="1">
    <source>
        <dbReference type="EMBL" id="CAD2195761.1"/>
    </source>
</evidence>
<accession>A0A6V7X8T7</accession>
<dbReference type="OrthoDB" id="5979489at2759"/>
<reference evidence="1 2" key="1">
    <citation type="submission" date="2020-08" db="EMBL/GenBank/DDBJ databases">
        <authorList>
            <person name="Koutsovoulos G."/>
            <person name="Danchin GJ E."/>
        </authorList>
    </citation>
    <scope>NUCLEOTIDE SEQUENCE [LARGE SCALE GENOMIC DNA]</scope>
</reference>
<dbReference type="EMBL" id="CAJEWN010001242">
    <property type="protein sequence ID" value="CAD2195761.1"/>
    <property type="molecule type" value="Genomic_DNA"/>
</dbReference>
<dbReference type="Proteomes" id="UP000580250">
    <property type="component" value="Unassembled WGS sequence"/>
</dbReference>